<keyword evidence="2" id="KW-1185">Reference proteome</keyword>
<sequence>MSYLGNFCASVLLISLIIIFQAPYKRIWPITLSSNPTAQPARPLQRANEHGITPAQGREIQPSYYKSSTLNVLCATDVRRPRQEFQPITSGCHEYRDEDGGEYILPHTCAFKTDTLVNTSYRILKAGFLM</sequence>
<dbReference type="RefSeq" id="XP_033572184.1">
    <property type="nucleotide sequence ID" value="XM_033722339.1"/>
</dbReference>
<evidence type="ECO:0000313" key="2">
    <source>
        <dbReference type="Proteomes" id="UP000504636"/>
    </source>
</evidence>
<dbReference type="EMBL" id="MU003710">
    <property type="protein sequence ID" value="KAF2805220.1"/>
    <property type="molecule type" value="Genomic_DNA"/>
</dbReference>
<accession>A0A6A6Y954</accession>
<gene>
    <name evidence="1 3" type="ORF">BDZ99DRAFT_480614</name>
</gene>
<reference evidence="3" key="2">
    <citation type="submission" date="2020-04" db="EMBL/GenBank/DDBJ databases">
        <authorList>
            <consortium name="NCBI Genome Project"/>
        </authorList>
    </citation>
    <scope>NUCLEOTIDE SEQUENCE</scope>
    <source>
        <strain evidence="3">CBS 304.34</strain>
    </source>
</reference>
<evidence type="ECO:0000313" key="3">
    <source>
        <dbReference type="RefSeq" id="XP_033572184.1"/>
    </source>
</evidence>
<proteinExistence type="predicted"/>
<name>A0A6A6Y954_9PEZI</name>
<dbReference type="GeneID" id="54463232"/>
<evidence type="ECO:0000313" key="1">
    <source>
        <dbReference type="EMBL" id="KAF2805220.1"/>
    </source>
</evidence>
<organism evidence="1">
    <name type="scientific">Mytilinidion resinicola</name>
    <dbReference type="NCBI Taxonomy" id="574789"/>
    <lineage>
        <taxon>Eukaryota</taxon>
        <taxon>Fungi</taxon>
        <taxon>Dikarya</taxon>
        <taxon>Ascomycota</taxon>
        <taxon>Pezizomycotina</taxon>
        <taxon>Dothideomycetes</taxon>
        <taxon>Pleosporomycetidae</taxon>
        <taxon>Mytilinidiales</taxon>
        <taxon>Mytilinidiaceae</taxon>
        <taxon>Mytilinidion</taxon>
    </lineage>
</organism>
<dbReference type="AlphaFoldDB" id="A0A6A6Y954"/>
<protein>
    <submittedName>
        <fullName evidence="1 3">Uncharacterized protein</fullName>
    </submittedName>
</protein>
<dbReference type="Proteomes" id="UP000504636">
    <property type="component" value="Unplaced"/>
</dbReference>
<reference evidence="3" key="3">
    <citation type="submission" date="2025-04" db="UniProtKB">
        <authorList>
            <consortium name="RefSeq"/>
        </authorList>
    </citation>
    <scope>IDENTIFICATION</scope>
    <source>
        <strain evidence="3">CBS 304.34</strain>
    </source>
</reference>
<reference evidence="1 3" key="1">
    <citation type="journal article" date="2020" name="Stud. Mycol.">
        <title>101 Dothideomycetes genomes: a test case for predicting lifestyles and emergence of pathogens.</title>
        <authorList>
            <person name="Haridas S."/>
            <person name="Albert R."/>
            <person name="Binder M."/>
            <person name="Bloem J."/>
            <person name="Labutti K."/>
            <person name="Salamov A."/>
            <person name="Andreopoulos B."/>
            <person name="Baker S."/>
            <person name="Barry K."/>
            <person name="Bills G."/>
            <person name="Bluhm B."/>
            <person name="Cannon C."/>
            <person name="Castanera R."/>
            <person name="Culley D."/>
            <person name="Daum C."/>
            <person name="Ezra D."/>
            <person name="Gonzalez J."/>
            <person name="Henrissat B."/>
            <person name="Kuo A."/>
            <person name="Liang C."/>
            <person name="Lipzen A."/>
            <person name="Lutzoni F."/>
            <person name="Magnuson J."/>
            <person name="Mondo S."/>
            <person name="Nolan M."/>
            <person name="Ohm R."/>
            <person name="Pangilinan J."/>
            <person name="Park H.-J."/>
            <person name="Ramirez L."/>
            <person name="Alfaro M."/>
            <person name="Sun H."/>
            <person name="Tritt A."/>
            <person name="Yoshinaga Y."/>
            <person name="Zwiers L.-H."/>
            <person name="Turgeon B."/>
            <person name="Goodwin S."/>
            <person name="Spatafora J."/>
            <person name="Crous P."/>
            <person name="Grigoriev I."/>
        </authorList>
    </citation>
    <scope>NUCLEOTIDE SEQUENCE</scope>
    <source>
        <strain evidence="1 3">CBS 304.34</strain>
    </source>
</reference>